<protein>
    <submittedName>
        <fullName evidence="1">1610_t:CDS:1</fullName>
    </submittedName>
</protein>
<keyword evidence="2" id="KW-1185">Reference proteome</keyword>
<sequence>LIKQEEIEAIREYISRFKLKVEFYCSKEFNNTEELVLQIEKIKKRRNNKEESQNSISEEGLSIVIREVKELTTMFKDLKINE</sequence>
<evidence type="ECO:0000313" key="1">
    <source>
        <dbReference type="EMBL" id="CAG8706000.1"/>
    </source>
</evidence>
<proteinExistence type="predicted"/>
<comment type="caution">
    <text evidence="1">The sequence shown here is derived from an EMBL/GenBank/DDBJ whole genome shotgun (WGS) entry which is preliminary data.</text>
</comment>
<organism evidence="1 2">
    <name type="scientific">Scutellospora calospora</name>
    <dbReference type="NCBI Taxonomy" id="85575"/>
    <lineage>
        <taxon>Eukaryota</taxon>
        <taxon>Fungi</taxon>
        <taxon>Fungi incertae sedis</taxon>
        <taxon>Mucoromycota</taxon>
        <taxon>Glomeromycotina</taxon>
        <taxon>Glomeromycetes</taxon>
        <taxon>Diversisporales</taxon>
        <taxon>Gigasporaceae</taxon>
        <taxon>Scutellospora</taxon>
    </lineage>
</organism>
<reference evidence="1" key="1">
    <citation type="submission" date="2021-06" db="EMBL/GenBank/DDBJ databases">
        <authorList>
            <person name="Kallberg Y."/>
            <person name="Tangrot J."/>
            <person name="Rosling A."/>
        </authorList>
    </citation>
    <scope>NUCLEOTIDE SEQUENCE</scope>
    <source>
        <strain evidence="1">AU212A</strain>
    </source>
</reference>
<accession>A0ACA9PEX3</accession>
<feature type="non-terminal residue" evidence="1">
    <location>
        <position position="82"/>
    </location>
</feature>
<evidence type="ECO:0000313" key="2">
    <source>
        <dbReference type="Proteomes" id="UP000789860"/>
    </source>
</evidence>
<gene>
    <name evidence="1" type="ORF">SCALOS_LOCUS10686</name>
</gene>
<name>A0ACA9PEX3_9GLOM</name>
<dbReference type="Proteomes" id="UP000789860">
    <property type="component" value="Unassembled WGS sequence"/>
</dbReference>
<feature type="non-terminal residue" evidence="1">
    <location>
        <position position="1"/>
    </location>
</feature>
<dbReference type="EMBL" id="CAJVPM010041349">
    <property type="protein sequence ID" value="CAG8706000.1"/>
    <property type="molecule type" value="Genomic_DNA"/>
</dbReference>